<dbReference type="AlphaFoldDB" id="A0A220U4L5"/>
<protein>
    <submittedName>
        <fullName evidence="1">Uncharacterized protein</fullName>
    </submittedName>
</protein>
<sequence>MFSNAGNSMDNSKRLNTYGEKLTMPETFQKIGYAHQETSQSISIDKEKVQENFMHYHKKCIQFQERFDQYIEEFEQKRYMSPVELMVCTHYRDINYLFNELFNRIERFNSELLQISEWKYCRCFGDKNIKHLLVKRHLYKNSHEHYFNGSAVLDVVAMIRCHVTYFEWQDTDLTENFGVYLESNQLEQVELELLGIYLLDPTEYFQAVEDYATRATSKSMMEHTIILNRLHRFATGMLGWTINNLAAKPGDSDD</sequence>
<evidence type="ECO:0000313" key="1">
    <source>
        <dbReference type="EMBL" id="ASK63057.1"/>
    </source>
</evidence>
<keyword evidence="2" id="KW-1185">Reference proteome</keyword>
<gene>
    <name evidence="1" type="ORF">CFK37_13335</name>
</gene>
<accession>A0A220U4L5</accession>
<reference evidence="1 2" key="1">
    <citation type="submission" date="2017-07" db="EMBL/GenBank/DDBJ databases">
        <title>Virgibacillus sp. LM2416.</title>
        <authorList>
            <person name="Tak E.J."/>
            <person name="Bae J.-W."/>
        </authorList>
    </citation>
    <scope>NUCLEOTIDE SEQUENCE [LARGE SCALE GENOMIC DNA]</scope>
    <source>
        <strain evidence="1 2">LM2416</strain>
    </source>
</reference>
<dbReference type="KEGG" id="vil:CFK37_13335"/>
<name>A0A220U4L5_9BACI</name>
<dbReference type="Gene3D" id="3.90.1200.10">
    <property type="match status" value="1"/>
</dbReference>
<dbReference type="Proteomes" id="UP000198312">
    <property type="component" value="Chromosome"/>
</dbReference>
<organism evidence="1 2">
    <name type="scientific">Virgibacillus phasianinus</name>
    <dbReference type="NCBI Taxonomy" id="2017483"/>
    <lineage>
        <taxon>Bacteria</taxon>
        <taxon>Bacillati</taxon>
        <taxon>Bacillota</taxon>
        <taxon>Bacilli</taxon>
        <taxon>Bacillales</taxon>
        <taxon>Bacillaceae</taxon>
        <taxon>Virgibacillus</taxon>
    </lineage>
</organism>
<evidence type="ECO:0000313" key="2">
    <source>
        <dbReference type="Proteomes" id="UP000198312"/>
    </source>
</evidence>
<dbReference type="EMBL" id="CP022315">
    <property type="protein sequence ID" value="ASK63057.1"/>
    <property type="molecule type" value="Genomic_DNA"/>
</dbReference>
<proteinExistence type="predicted"/>